<dbReference type="RefSeq" id="XP_069231701.1">
    <property type="nucleotide sequence ID" value="XM_069371009.1"/>
</dbReference>
<name>A0AB34KXF7_9PEZI</name>
<comment type="caution">
    <text evidence="3">The sequence shown here is derived from an EMBL/GenBank/DDBJ whole genome shotgun (WGS) entry which is preliminary data.</text>
</comment>
<dbReference type="GeneID" id="96003847"/>
<keyword evidence="2" id="KW-0472">Membrane</keyword>
<feature type="transmembrane region" description="Helical" evidence="2">
    <location>
        <begin position="37"/>
        <end position="56"/>
    </location>
</feature>
<gene>
    <name evidence="3" type="ORF">WHR41_02403</name>
</gene>
<dbReference type="Proteomes" id="UP000803884">
    <property type="component" value="Unassembled WGS sequence"/>
</dbReference>
<organism evidence="3 4">
    <name type="scientific">Cladosporium halotolerans</name>
    <dbReference type="NCBI Taxonomy" id="1052096"/>
    <lineage>
        <taxon>Eukaryota</taxon>
        <taxon>Fungi</taxon>
        <taxon>Dikarya</taxon>
        <taxon>Ascomycota</taxon>
        <taxon>Pezizomycotina</taxon>
        <taxon>Dothideomycetes</taxon>
        <taxon>Dothideomycetidae</taxon>
        <taxon>Cladosporiales</taxon>
        <taxon>Cladosporiaceae</taxon>
        <taxon>Cladosporium</taxon>
    </lineage>
</organism>
<dbReference type="PANTHER" id="PTHR36587:SF2">
    <property type="entry name" value="EXPRESSION SITE-ASSOCIATED GENE 3 (ESAG3)-LIKE PROTEIN"/>
    <property type="match status" value="1"/>
</dbReference>
<evidence type="ECO:0000313" key="3">
    <source>
        <dbReference type="EMBL" id="KAL1588596.1"/>
    </source>
</evidence>
<dbReference type="CDD" id="cd22997">
    <property type="entry name" value="GT_LH"/>
    <property type="match status" value="1"/>
</dbReference>
<evidence type="ECO:0000256" key="1">
    <source>
        <dbReference type="SAM" id="MobiDB-lite"/>
    </source>
</evidence>
<feature type="compositionally biased region" description="Pro residues" evidence="1">
    <location>
        <begin position="73"/>
        <end position="82"/>
    </location>
</feature>
<accession>A0AB34KXF7</accession>
<dbReference type="PANTHER" id="PTHR36587">
    <property type="entry name" value="EXPRESSION SITE-ASSOCIATED GENE 3 (ESAG3)-LIKE PROTEIN"/>
    <property type="match status" value="1"/>
</dbReference>
<dbReference type="AlphaFoldDB" id="A0AB34KXF7"/>
<dbReference type="EMBL" id="JAAQHG020000006">
    <property type="protein sequence ID" value="KAL1588596.1"/>
    <property type="molecule type" value="Genomic_DNA"/>
</dbReference>
<evidence type="ECO:0000256" key="2">
    <source>
        <dbReference type="SAM" id="Phobius"/>
    </source>
</evidence>
<keyword evidence="2" id="KW-0812">Transmembrane</keyword>
<reference evidence="3 4" key="1">
    <citation type="journal article" date="2020" name="Microbiol. Resour. Announc.">
        <title>Draft Genome Sequence of a Cladosporium Species Isolated from the Mesophotic Ascidian Didemnum maculosum.</title>
        <authorList>
            <person name="Gioti A."/>
            <person name="Siaperas R."/>
            <person name="Nikolaivits E."/>
            <person name="Le Goff G."/>
            <person name="Ouazzani J."/>
            <person name="Kotoulas G."/>
            <person name="Topakas E."/>
        </authorList>
    </citation>
    <scope>NUCLEOTIDE SEQUENCE [LARGE SCALE GENOMIC DNA]</scope>
    <source>
        <strain evidence="3 4">TM138-S3</strain>
    </source>
</reference>
<keyword evidence="2" id="KW-1133">Transmembrane helix</keyword>
<proteinExistence type="predicted"/>
<keyword evidence="4" id="KW-1185">Reference proteome</keyword>
<feature type="region of interest" description="Disordered" evidence="1">
    <location>
        <begin position="66"/>
        <end position="85"/>
    </location>
</feature>
<protein>
    <submittedName>
        <fullName evidence="3">Uncharacterized protein</fullName>
    </submittedName>
</protein>
<evidence type="ECO:0000313" key="4">
    <source>
        <dbReference type="Proteomes" id="UP000803884"/>
    </source>
</evidence>
<sequence length="533" mass="59285">MTDDGLLTRLSSILGLRGPGSKYSPDFKRQYPAPTKVTRGLLLATLSAFIFITIYLTSFTPSRTHLHPTTLSPQPPNPPAPAPAQKSTLHLLIPASRPDPNLCKALVSARVLGYPSPTIINWNTTFSDPAFVEGGSHLAKINGTAAFLDSLGADHDGDLVLMLDGYDAWVQLRPQTLVERFLAVNGRADGRVKGEMGEAGEGARQEIVFGCQKRCWPWSESDPPCYAVPESSLATDIFGPATDADVDNEVNPWITFRPRYLNSGVAMGRVGAMRKLFDQALAQAPEDANFGSDQYIFSHIFGDQELWREIVRRDAGLAPREGWNETHIEEVRAKAAAREDGNFEFGLGVDYGSEIGLNTVFAEDDTDWVRFEDEEQLRRVQDDRGIREEKRRLRTVAADIEDTAPPVQLSGETTWKNVSLFTDVWTGISPVVIHHNAHRDGMKSLRETWWPVVWFQENLRGLLDATSPGPQSYVAVESRDSEVPRQYWPAYEADEGDPKTYIARDGGSGNWLDYHDICGAYDDELFRDGSGWV</sequence>